<gene>
    <name evidence="1" type="ORF">HNP84_004338</name>
</gene>
<dbReference type="Proteomes" id="UP000578449">
    <property type="component" value="Unassembled WGS sequence"/>
</dbReference>
<evidence type="ECO:0000313" key="1">
    <source>
        <dbReference type="EMBL" id="MBB5134606.1"/>
    </source>
</evidence>
<keyword evidence="2" id="KW-1185">Reference proteome</keyword>
<proteinExistence type="predicted"/>
<name>A0A840P7N0_9ACTN</name>
<dbReference type="RefSeq" id="WP_185051564.1">
    <property type="nucleotide sequence ID" value="NZ_BAABIX010000007.1"/>
</dbReference>
<organism evidence="1 2">
    <name type="scientific">Thermocatellispora tengchongensis</name>
    <dbReference type="NCBI Taxonomy" id="1073253"/>
    <lineage>
        <taxon>Bacteria</taxon>
        <taxon>Bacillati</taxon>
        <taxon>Actinomycetota</taxon>
        <taxon>Actinomycetes</taxon>
        <taxon>Streptosporangiales</taxon>
        <taxon>Streptosporangiaceae</taxon>
        <taxon>Thermocatellispora</taxon>
    </lineage>
</organism>
<protein>
    <submittedName>
        <fullName evidence="1">Uncharacterized protein</fullName>
    </submittedName>
</protein>
<dbReference type="EMBL" id="JACHGN010000008">
    <property type="protein sequence ID" value="MBB5134606.1"/>
    <property type="molecule type" value="Genomic_DNA"/>
</dbReference>
<reference evidence="1 2" key="1">
    <citation type="submission" date="2020-08" db="EMBL/GenBank/DDBJ databases">
        <title>Genomic Encyclopedia of Type Strains, Phase IV (KMG-IV): sequencing the most valuable type-strain genomes for metagenomic binning, comparative biology and taxonomic classification.</title>
        <authorList>
            <person name="Goeker M."/>
        </authorList>
    </citation>
    <scope>NUCLEOTIDE SEQUENCE [LARGE SCALE GENOMIC DNA]</scope>
    <source>
        <strain evidence="1 2">DSM 45615</strain>
    </source>
</reference>
<evidence type="ECO:0000313" key="2">
    <source>
        <dbReference type="Proteomes" id="UP000578449"/>
    </source>
</evidence>
<accession>A0A840P7N0</accession>
<sequence length="136" mass="14966">MTSQELELNGMTLRLDVLTDGDALRCERLTRLLHRDIAVIDGASLELADSGGPPGDGRKGGLAGELFILVSLAAATARPTFQVLTTLIKEWCAKERHRKVLITDGDRSLEITGRPDAGQERLVREFLNQDTRAQDR</sequence>
<comment type="caution">
    <text evidence="1">The sequence shown here is derived from an EMBL/GenBank/DDBJ whole genome shotgun (WGS) entry which is preliminary data.</text>
</comment>
<dbReference type="AlphaFoldDB" id="A0A840P7N0"/>